<dbReference type="EMBL" id="BJYZ01000009">
    <property type="protein sequence ID" value="GEO38285.1"/>
    <property type="molecule type" value="Genomic_DNA"/>
</dbReference>
<comment type="caution">
    <text evidence="2">The sequence shown here is derived from an EMBL/GenBank/DDBJ whole genome shotgun (WGS) entry which is preliminary data.</text>
</comment>
<dbReference type="AlphaFoldDB" id="A0A512DP75"/>
<feature type="transmembrane region" description="Helical" evidence="1">
    <location>
        <begin position="77"/>
        <end position="102"/>
    </location>
</feature>
<dbReference type="Proteomes" id="UP000321523">
    <property type="component" value="Unassembled WGS sequence"/>
</dbReference>
<evidence type="ECO:0000256" key="1">
    <source>
        <dbReference type="SAM" id="Phobius"/>
    </source>
</evidence>
<gene>
    <name evidence="2" type="ORF">SAE02_24330</name>
</gene>
<sequence length="219" mass="22007">MIRMIDGSTARRAAVICLAGTLAALPVLWPSEAWAQAAEQGRPPIPPDVEETIAPPAPLVLRKSPIDRRLMAVGTGAVVGIVAFNVLAAPLGAVPLAGAALAEVPYSIALGSRLIATATAGAGALASTFAYDRWTGHESDYRYLTALAAGALGGVALGNVLTGTIGTLPYFAGAGEAAGAGPMASSAAQAASRVYVIASGVLGAWAADWLYPEDPSSKD</sequence>
<name>A0A512DP75_9PROT</name>
<feature type="transmembrane region" description="Helical" evidence="1">
    <location>
        <begin position="114"/>
        <end position="131"/>
    </location>
</feature>
<protein>
    <submittedName>
        <fullName evidence="2">Uncharacterized protein</fullName>
    </submittedName>
</protein>
<organism evidence="2 3">
    <name type="scientific">Skermanella aerolata</name>
    <dbReference type="NCBI Taxonomy" id="393310"/>
    <lineage>
        <taxon>Bacteria</taxon>
        <taxon>Pseudomonadati</taxon>
        <taxon>Pseudomonadota</taxon>
        <taxon>Alphaproteobacteria</taxon>
        <taxon>Rhodospirillales</taxon>
        <taxon>Azospirillaceae</taxon>
        <taxon>Skermanella</taxon>
    </lineage>
</organism>
<reference evidence="2 3" key="1">
    <citation type="submission" date="2019-07" db="EMBL/GenBank/DDBJ databases">
        <title>Whole genome shotgun sequence of Skermanella aerolata NBRC 106429.</title>
        <authorList>
            <person name="Hosoyama A."/>
            <person name="Uohara A."/>
            <person name="Ohji S."/>
            <person name="Ichikawa N."/>
        </authorList>
    </citation>
    <scope>NUCLEOTIDE SEQUENCE [LARGE SCALE GENOMIC DNA]</scope>
    <source>
        <strain evidence="2 3">NBRC 106429</strain>
    </source>
</reference>
<feature type="transmembrane region" description="Helical" evidence="1">
    <location>
        <begin position="143"/>
        <end position="172"/>
    </location>
</feature>
<accession>A0A512DP75</accession>
<evidence type="ECO:0000313" key="2">
    <source>
        <dbReference type="EMBL" id="GEO38285.1"/>
    </source>
</evidence>
<keyword evidence="1" id="KW-0812">Transmembrane</keyword>
<dbReference type="OrthoDB" id="10019306at2"/>
<dbReference type="RefSeq" id="WP_044428185.1">
    <property type="nucleotide sequence ID" value="NZ_BJYZ01000009.1"/>
</dbReference>
<keyword evidence="1" id="KW-0472">Membrane</keyword>
<evidence type="ECO:0000313" key="3">
    <source>
        <dbReference type="Proteomes" id="UP000321523"/>
    </source>
</evidence>
<keyword evidence="3" id="KW-1185">Reference proteome</keyword>
<proteinExistence type="predicted"/>
<keyword evidence="1" id="KW-1133">Transmembrane helix</keyword>